<dbReference type="Proteomes" id="UP000521032">
    <property type="component" value="Unassembled WGS sequence"/>
</dbReference>
<evidence type="ECO:0000256" key="6">
    <source>
        <dbReference type="SAM" id="Phobius"/>
    </source>
</evidence>
<name>A0A6V7R0R2_9BACL</name>
<feature type="transmembrane region" description="Helical" evidence="6">
    <location>
        <begin position="12"/>
        <end position="30"/>
    </location>
</feature>
<proteinExistence type="predicted"/>
<feature type="domain" description="Major facilitator superfamily (MFS) profile" evidence="7">
    <location>
        <begin position="14"/>
        <end position="385"/>
    </location>
</feature>
<evidence type="ECO:0000256" key="3">
    <source>
        <dbReference type="ARBA" id="ARBA00022692"/>
    </source>
</evidence>
<gene>
    <name evidence="8" type="primary">mdtG_2</name>
    <name evidence="8" type="ORF">JEOSCH030_00110</name>
</gene>
<dbReference type="InterPro" id="IPR036259">
    <property type="entry name" value="MFS_trans_sf"/>
</dbReference>
<dbReference type="PROSITE" id="PS50850">
    <property type="entry name" value="MFS"/>
    <property type="match status" value="1"/>
</dbReference>
<dbReference type="Pfam" id="PF07690">
    <property type="entry name" value="MFS_1"/>
    <property type="match status" value="1"/>
</dbReference>
<feature type="transmembrane region" description="Helical" evidence="6">
    <location>
        <begin position="269"/>
        <end position="289"/>
    </location>
</feature>
<feature type="transmembrane region" description="Helical" evidence="6">
    <location>
        <begin position="295"/>
        <end position="314"/>
    </location>
</feature>
<feature type="transmembrane region" description="Helical" evidence="6">
    <location>
        <begin position="50"/>
        <end position="68"/>
    </location>
</feature>
<evidence type="ECO:0000256" key="4">
    <source>
        <dbReference type="ARBA" id="ARBA00022989"/>
    </source>
</evidence>
<evidence type="ECO:0000259" key="7">
    <source>
        <dbReference type="PROSITE" id="PS50850"/>
    </source>
</evidence>
<feature type="transmembrane region" description="Helical" evidence="6">
    <location>
        <begin position="239"/>
        <end position="257"/>
    </location>
</feature>
<feature type="transmembrane region" description="Helical" evidence="6">
    <location>
        <begin position="167"/>
        <end position="188"/>
    </location>
</feature>
<feature type="transmembrane region" description="Helical" evidence="6">
    <location>
        <begin position="142"/>
        <end position="161"/>
    </location>
</feature>
<evidence type="ECO:0000313" key="9">
    <source>
        <dbReference type="Proteomes" id="UP000521032"/>
    </source>
</evidence>
<protein>
    <submittedName>
        <fullName evidence="8">Multidrug resistance protein MdtG</fullName>
    </submittedName>
</protein>
<dbReference type="EMBL" id="CAJEWE010000003">
    <property type="protein sequence ID" value="CAD2070886.1"/>
    <property type="molecule type" value="Genomic_DNA"/>
</dbReference>
<organism evidence="8 9">
    <name type="scientific">Phocicoccus schoeneichii</name>
    <dbReference type="NCBI Taxonomy" id="1812261"/>
    <lineage>
        <taxon>Bacteria</taxon>
        <taxon>Bacillati</taxon>
        <taxon>Bacillota</taxon>
        <taxon>Bacilli</taxon>
        <taxon>Bacillales</taxon>
        <taxon>Salinicoccaceae</taxon>
        <taxon>Phocicoccus</taxon>
    </lineage>
</organism>
<dbReference type="InterPro" id="IPR052714">
    <property type="entry name" value="MFS_Exporter"/>
</dbReference>
<evidence type="ECO:0000256" key="2">
    <source>
        <dbReference type="ARBA" id="ARBA00022448"/>
    </source>
</evidence>
<comment type="subcellular location">
    <subcellularLocation>
        <location evidence="1">Cell membrane</location>
        <topology evidence="1">Multi-pass membrane protein</topology>
    </subcellularLocation>
</comment>
<dbReference type="AlphaFoldDB" id="A0A6V7R0R2"/>
<dbReference type="Gene3D" id="1.20.1250.20">
    <property type="entry name" value="MFS general substrate transporter like domains"/>
    <property type="match status" value="2"/>
</dbReference>
<comment type="caution">
    <text evidence="8">The sequence shown here is derived from an EMBL/GenBank/DDBJ whole genome shotgun (WGS) entry which is preliminary data.</text>
</comment>
<keyword evidence="4 6" id="KW-1133">Transmembrane helix</keyword>
<evidence type="ECO:0000256" key="1">
    <source>
        <dbReference type="ARBA" id="ARBA00004651"/>
    </source>
</evidence>
<keyword evidence="9" id="KW-1185">Reference proteome</keyword>
<accession>A0A6V7R0R2</accession>
<sequence length="389" mass="42439">MSVSKVRSRIFTLEFIIVFVFHFILMFSMYTTLVSISGVSMEKYGIGPSLAGFVASVFILGILIGRAVSGNFINKIGIKNVVWGGVAMFFLTYALYFLDFGLTFLIIVRLLNGFATGYISTALNTLATIILPEDRRGEGISYFSLSLVLASSIGPFMSFTIFKDMPFNQMLLIVFIIMAVTTVSFLFVKTNNSYSKDREVTFKLLDKKAAVMSPGILILGFTQSTIFAFIGTYTLINGYYLAASLYFIVYSIATMLTRPITGRILDNRGPVGLIIATIIFNAIGYYILGGAVNDWMVLISAAVIGLGMGNYQSIAQATCVSLGDKDNIGLSTSTFFISLETGLGFGPLILGAVAAYVGYGSMYQLMVIPIAVALIHFIFFVKPKLTRPV</sequence>
<evidence type="ECO:0000256" key="5">
    <source>
        <dbReference type="ARBA" id="ARBA00023136"/>
    </source>
</evidence>
<dbReference type="GO" id="GO:0005886">
    <property type="term" value="C:plasma membrane"/>
    <property type="evidence" value="ECO:0007669"/>
    <property type="project" value="UniProtKB-SubCell"/>
</dbReference>
<keyword evidence="3 6" id="KW-0812">Transmembrane</keyword>
<dbReference type="PANTHER" id="PTHR23531">
    <property type="entry name" value="QUINOLENE RESISTANCE PROTEIN NORA"/>
    <property type="match status" value="1"/>
</dbReference>
<dbReference type="PANTHER" id="PTHR23531:SF1">
    <property type="entry name" value="QUINOLENE RESISTANCE PROTEIN NORA"/>
    <property type="match status" value="1"/>
</dbReference>
<feature type="transmembrane region" description="Helical" evidence="6">
    <location>
        <begin position="104"/>
        <end position="130"/>
    </location>
</feature>
<dbReference type="InterPro" id="IPR011701">
    <property type="entry name" value="MFS"/>
</dbReference>
<feature type="transmembrane region" description="Helical" evidence="6">
    <location>
        <begin position="80"/>
        <end position="98"/>
    </location>
</feature>
<keyword evidence="5 6" id="KW-0472">Membrane</keyword>
<dbReference type="RefSeq" id="WP_186084466.1">
    <property type="nucleotide sequence ID" value="NZ_BMDB01000003.1"/>
</dbReference>
<keyword evidence="2" id="KW-0813">Transport</keyword>
<dbReference type="GO" id="GO:0022857">
    <property type="term" value="F:transmembrane transporter activity"/>
    <property type="evidence" value="ECO:0007669"/>
    <property type="project" value="InterPro"/>
</dbReference>
<feature type="transmembrane region" description="Helical" evidence="6">
    <location>
        <begin position="335"/>
        <end position="357"/>
    </location>
</feature>
<dbReference type="SUPFAM" id="SSF103473">
    <property type="entry name" value="MFS general substrate transporter"/>
    <property type="match status" value="1"/>
</dbReference>
<evidence type="ECO:0000313" key="8">
    <source>
        <dbReference type="EMBL" id="CAD2070886.1"/>
    </source>
</evidence>
<feature type="transmembrane region" description="Helical" evidence="6">
    <location>
        <begin position="363"/>
        <end position="381"/>
    </location>
</feature>
<dbReference type="InterPro" id="IPR020846">
    <property type="entry name" value="MFS_dom"/>
</dbReference>
<reference evidence="8 9" key="1">
    <citation type="submission" date="2020-07" db="EMBL/GenBank/DDBJ databases">
        <authorList>
            <person name="Criscuolo A."/>
        </authorList>
    </citation>
    <scope>NUCLEOTIDE SEQUENCE [LARGE SCALE GENOMIC DNA]</scope>
    <source>
        <strain evidence="9">CIP 111030</strain>
    </source>
</reference>
<feature type="transmembrane region" description="Helical" evidence="6">
    <location>
        <begin position="209"/>
        <end position="233"/>
    </location>
</feature>